<evidence type="ECO:0000313" key="2">
    <source>
        <dbReference type="Proteomes" id="UP001302949"/>
    </source>
</evidence>
<reference evidence="1 2" key="1">
    <citation type="submission" date="2023-12" db="EMBL/GenBank/DDBJ databases">
        <title>Novel species of the genus Arcicella isolated from rivers.</title>
        <authorList>
            <person name="Lu H."/>
        </authorList>
    </citation>
    <scope>NUCLEOTIDE SEQUENCE [LARGE SCALE GENOMIC DNA]</scope>
    <source>
        <strain evidence="1 2">KCTC 23307</strain>
    </source>
</reference>
<gene>
    <name evidence="1" type="ORF">VB248_07850</name>
</gene>
<evidence type="ECO:0008006" key="3">
    <source>
        <dbReference type="Google" id="ProtNLM"/>
    </source>
</evidence>
<dbReference type="RefSeq" id="WP_323296203.1">
    <property type="nucleotide sequence ID" value="NZ_JAYFUM010000008.1"/>
</dbReference>
<name>A0ABU5Q8Y9_9BACT</name>
<dbReference type="Proteomes" id="UP001302949">
    <property type="component" value="Unassembled WGS sequence"/>
</dbReference>
<accession>A0ABU5Q8Y9</accession>
<keyword evidence="2" id="KW-1185">Reference proteome</keyword>
<comment type="caution">
    <text evidence="1">The sequence shown here is derived from an EMBL/GenBank/DDBJ whole genome shotgun (WGS) entry which is preliminary data.</text>
</comment>
<proteinExistence type="predicted"/>
<protein>
    <recommendedName>
        <fullName evidence="3">UBA domain-containing protein</fullName>
    </recommendedName>
</protein>
<evidence type="ECO:0000313" key="1">
    <source>
        <dbReference type="EMBL" id="MEA5139042.1"/>
    </source>
</evidence>
<organism evidence="1 2">
    <name type="scientific">Arcicella rigui</name>
    <dbReference type="NCBI Taxonomy" id="797020"/>
    <lineage>
        <taxon>Bacteria</taxon>
        <taxon>Pseudomonadati</taxon>
        <taxon>Bacteroidota</taxon>
        <taxon>Cytophagia</taxon>
        <taxon>Cytophagales</taxon>
        <taxon>Flectobacillaceae</taxon>
        <taxon>Arcicella</taxon>
    </lineage>
</organism>
<sequence length="85" mass="9547">MENISSIIKNFKKVNPNIDDSIIIAHLKNLGYSDNEIEEAIENSGNTNIIIQNVSSSTIELVIMPDIDEPFDFPDDIKDDLNGRQ</sequence>
<dbReference type="EMBL" id="JAYFUM010000008">
    <property type="protein sequence ID" value="MEA5139042.1"/>
    <property type="molecule type" value="Genomic_DNA"/>
</dbReference>